<keyword evidence="11" id="KW-1003">Cell membrane</keyword>
<dbReference type="PIRSF" id="PIRSF000164">
    <property type="entry name" value="DHO_oxidase"/>
    <property type="match status" value="1"/>
</dbReference>
<dbReference type="EC" id="1.3.5.2" evidence="11"/>
<gene>
    <name evidence="11" type="primary">pyrD</name>
    <name evidence="13" type="ORF">C8D91_2599</name>
</gene>
<evidence type="ECO:0000256" key="5">
    <source>
        <dbReference type="ARBA" id="ARBA00022630"/>
    </source>
</evidence>
<keyword evidence="5 11" id="KW-0285">Flavoprotein</keyword>
<dbReference type="EMBL" id="SNZB01000006">
    <property type="protein sequence ID" value="TDR17540.1"/>
    <property type="molecule type" value="Genomic_DNA"/>
</dbReference>
<dbReference type="SUPFAM" id="SSF51395">
    <property type="entry name" value="FMN-linked oxidoreductases"/>
    <property type="match status" value="1"/>
</dbReference>
<evidence type="ECO:0000256" key="8">
    <source>
        <dbReference type="ARBA" id="ARBA00023002"/>
    </source>
</evidence>
<dbReference type="InterPro" id="IPR005720">
    <property type="entry name" value="Dihydroorotate_DH_cat"/>
</dbReference>
<feature type="binding site" evidence="11">
    <location>
        <position position="216"/>
    </location>
    <ligand>
        <name>FMN</name>
        <dbReference type="ChEBI" id="CHEBI:58210"/>
    </ligand>
</feature>
<feature type="binding site" evidence="11">
    <location>
        <position position="65"/>
    </location>
    <ligand>
        <name>substrate</name>
    </ligand>
</feature>
<feature type="binding site" evidence="11">
    <location>
        <position position="85"/>
    </location>
    <ligand>
        <name>FMN</name>
        <dbReference type="ChEBI" id="CHEBI:58210"/>
    </ligand>
</feature>
<evidence type="ECO:0000256" key="4">
    <source>
        <dbReference type="ARBA" id="ARBA00005359"/>
    </source>
</evidence>
<comment type="catalytic activity">
    <reaction evidence="10 11">
        <text>(S)-dihydroorotate + a quinone = orotate + a quinol</text>
        <dbReference type="Rhea" id="RHEA:30187"/>
        <dbReference type="ChEBI" id="CHEBI:24646"/>
        <dbReference type="ChEBI" id="CHEBI:30839"/>
        <dbReference type="ChEBI" id="CHEBI:30864"/>
        <dbReference type="ChEBI" id="CHEBI:132124"/>
        <dbReference type="EC" id="1.3.5.2"/>
    </reaction>
</comment>
<dbReference type="NCBIfam" id="NF003652">
    <property type="entry name" value="PRK05286.2-5"/>
    <property type="match status" value="1"/>
</dbReference>
<comment type="subunit">
    <text evidence="11">Monomer.</text>
</comment>
<evidence type="ECO:0000259" key="12">
    <source>
        <dbReference type="Pfam" id="PF01180"/>
    </source>
</evidence>
<sequence length="345" mass="37993">MVNMIEFFARKTLQALPAELAHDLAIKALGSPLSIFSKAKQMKNPVELMGITFPNPVGLAAGFDKNGDALHGLSKQGFGFLEIGTITPKPQTGNDKPRLFRLAADEAIINRMGFNNKGIDYLVNQVKQSSYKGILGINIGKNKTTANEKAVDDYVHCFEKARTLCDYITVNISSPNTPDLRELQNDQALIHLLTGIKAKQLECEQKDGKYTPVLVKISPDQNEQQLEFMVQQIIALGFDGIICTNTTVDRPKTLNSDKETINQMGGLSGKPLLKKSNETLRLVRTFAGENFPIIAVGGIIDKKDALTKLKLGANLIQIYTGFVLKGNNLIKQINDHINSENTQRL</sequence>
<proteinExistence type="inferred from homology"/>
<feature type="binding site" evidence="11">
    <location>
        <position position="138"/>
    </location>
    <ligand>
        <name>FMN</name>
        <dbReference type="ChEBI" id="CHEBI:58210"/>
    </ligand>
</feature>
<feature type="binding site" evidence="11">
    <location>
        <position position="244"/>
    </location>
    <ligand>
        <name>FMN</name>
        <dbReference type="ChEBI" id="CHEBI:58210"/>
    </ligand>
</feature>
<keyword evidence="14" id="KW-1185">Reference proteome</keyword>
<comment type="caution">
    <text evidence="13">The sequence shown here is derived from an EMBL/GenBank/DDBJ whole genome shotgun (WGS) entry which is preliminary data.</text>
</comment>
<dbReference type="Pfam" id="PF01180">
    <property type="entry name" value="DHO_dh"/>
    <property type="match status" value="1"/>
</dbReference>
<evidence type="ECO:0000256" key="3">
    <source>
        <dbReference type="ARBA" id="ARBA00005161"/>
    </source>
</evidence>
<dbReference type="UniPathway" id="UPA00070">
    <property type="reaction ID" value="UER00946"/>
</dbReference>
<protein>
    <recommendedName>
        <fullName evidence="11">Dihydroorotate dehydrogenase (quinone)</fullName>
        <ecNumber evidence="11">1.3.5.2</ecNumber>
    </recommendedName>
    <alternativeName>
        <fullName evidence="11">DHOdehase</fullName>
        <shortName evidence="11">DHOD</shortName>
        <shortName evidence="11">DHODase</shortName>
    </alternativeName>
    <alternativeName>
        <fullName evidence="11">Dihydroorotate oxidase</fullName>
    </alternativeName>
</protein>
<dbReference type="GO" id="GO:0044205">
    <property type="term" value="P:'de novo' UMP biosynthetic process"/>
    <property type="evidence" value="ECO:0007669"/>
    <property type="project" value="UniProtKB-UniRule"/>
</dbReference>
<dbReference type="GO" id="GO:0006207">
    <property type="term" value="P:'de novo' pyrimidine nucleobase biosynthetic process"/>
    <property type="evidence" value="ECO:0007669"/>
    <property type="project" value="UniProtKB-UniRule"/>
</dbReference>
<comment type="pathway">
    <text evidence="3 11">Pyrimidine metabolism; UMP biosynthesis via de novo pathway; orotate from (S)-dihydroorotate (quinone route): step 1/1.</text>
</comment>
<feature type="binding site" evidence="11">
    <location>
        <position position="171"/>
    </location>
    <ligand>
        <name>substrate</name>
    </ligand>
</feature>
<feature type="binding site" evidence="11">
    <location>
        <begin position="245"/>
        <end position="246"/>
    </location>
    <ligand>
        <name>substrate</name>
    </ligand>
</feature>
<feature type="binding site" evidence="11">
    <location>
        <begin position="61"/>
        <end position="65"/>
    </location>
    <ligand>
        <name>FMN</name>
        <dbReference type="ChEBI" id="CHEBI:58210"/>
    </ligand>
</feature>
<dbReference type="InterPro" id="IPR001295">
    <property type="entry name" value="Dihydroorotate_DH_CS"/>
</dbReference>
<feature type="domain" description="Dihydroorotate dehydrogenase catalytic" evidence="12">
    <location>
        <begin position="46"/>
        <end position="339"/>
    </location>
</feature>
<feature type="binding site" evidence="11">
    <location>
        <begin position="319"/>
        <end position="320"/>
    </location>
    <ligand>
        <name>FMN</name>
        <dbReference type="ChEBI" id="CHEBI:58210"/>
    </ligand>
</feature>
<evidence type="ECO:0000256" key="6">
    <source>
        <dbReference type="ARBA" id="ARBA00022643"/>
    </source>
</evidence>
<accession>A0A4R6XI24</accession>
<dbReference type="Proteomes" id="UP000295724">
    <property type="component" value="Unassembled WGS sequence"/>
</dbReference>
<keyword evidence="8 11" id="KW-0560">Oxidoreductase</keyword>
<comment type="function">
    <text evidence="1 11">Catalyzes the conversion of dihydroorotate to orotate with quinone as electron acceptor.</text>
</comment>
<dbReference type="Gene3D" id="3.20.20.70">
    <property type="entry name" value="Aldolase class I"/>
    <property type="match status" value="1"/>
</dbReference>
<dbReference type="InterPro" id="IPR013785">
    <property type="entry name" value="Aldolase_TIM"/>
</dbReference>
<dbReference type="NCBIfam" id="NF003645">
    <property type="entry name" value="PRK05286.1-2"/>
    <property type="match status" value="1"/>
</dbReference>
<feature type="binding site" evidence="11">
    <location>
        <position position="298"/>
    </location>
    <ligand>
        <name>FMN</name>
        <dbReference type="ChEBI" id="CHEBI:58210"/>
    </ligand>
</feature>
<dbReference type="InterPro" id="IPR050074">
    <property type="entry name" value="DHO_dehydrogenase"/>
</dbReference>
<comment type="similarity">
    <text evidence="4 11">Belongs to the dihydroorotate dehydrogenase family. Type 2 subfamily.</text>
</comment>
<dbReference type="NCBIfam" id="TIGR01036">
    <property type="entry name" value="pyrD_sub2"/>
    <property type="match status" value="1"/>
</dbReference>
<dbReference type="CDD" id="cd04738">
    <property type="entry name" value="DHOD_2_like"/>
    <property type="match status" value="1"/>
</dbReference>
<evidence type="ECO:0000256" key="1">
    <source>
        <dbReference type="ARBA" id="ARBA00003125"/>
    </source>
</evidence>
<dbReference type="InterPro" id="IPR012135">
    <property type="entry name" value="Dihydroorotate_DH_1_2"/>
</dbReference>
<evidence type="ECO:0000313" key="14">
    <source>
        <dbReference type="Proteomes" id="UP000295724"/>
    </source>
</evidence>
<keyword evidence="9 11" id="KW-0472">Membrane</keyword>
<dbReference type="HAMAP" id="MF_00225">
    <property type="entry name" value="DHO_dh_type2"/>
    <property type="match status" value="1"/>
</dbReference>
<feature type="binding site" evidence="11">
    <location>
        <position position="176"/>
    </location>
    <ligand>
        <name>substrate</name>
    </ligand>
</feature>
<comment type="subcellular location">
    <subcellularLocation>
        <location evidence="11">Cell membrane</location>
        <topology evidence="11">Peripheral membrane protein</topology>
    </subcellularLocation>
    <subcellularLocation>
        <location evidence="2">Membrane</location>
    </subcellularLocation>
</comment>
<dbReference type="GO" id="GO:0005886">
    <property type="term" value="C:plasma membrane"/>
    <property type="evidence" value="ECO:0007669"/>
    <property type="project" value="UniProtKB-SubCell"/>
</dbReference>
<name>A0A4R6XI24_9GAMM</name>
<keyword evidence="6 11" id="KW-0288">FMN</keyword>
<evidence type="ECO:0000256" key="2">
    <source>
        <dbReference type="ARBA" id="ARBA00004370"/>
    </source>
</evidence>
<reference evidence="13 14" key="1">
    <citation type="submission" date="2019-03" db="EMBL/GenBank/DDBJ databases">
        <title>Genomic Encyclopedia of Type Strains, Phase IV (KMG-IV): sequencing the most valuable type-strain genomes for metagenomic binning, comparative biology and taxonomic classification.</title>
        <authorList>
            <person name="Goeker M."/>
        </authorList>
    </citation>
    <scope>NUCLEOTIDE SEQUENCE [LARGE SCALE GENOMIC DNA]</scope>
    <source>
        <strain evidence="13 14">DSM 25488</strain>
    </source>
</reference>
<dbReference type="GO" id="GO:0005737">
    <property type="term" value="C:cytoplasm"/>
    <property type="evidence" value="ECO:0007669"/>
    <property type="project" value="InterPro"/>
</dbReference>
<organism evidence="13 14">
    <name type="scientific">Marinicella litoralis</name>
    <dbReference type="NCBI Taxonomy" id="644220"/>
    <lineage>
        <taxon>Bacteria</taxon>
        <taxon>Pseudomonadati</taxon>
        <taxon>Pseudomonadota</taxon>
        <taxon>Gammaproteobacteria</taxon>
        <taxon>Lysobacterales</taxon>
        <taxon>Marinicellaceae</taxon>
        <taxon>Marinicella</taxon>
    </lineage>
</organism>
<evidence type="ECO:0000256" key="9">
    <source>
        <dbReference type="ARBA" id="ARBA00023136"/>
    </source>
</evidence>
<keyword evidence="7 11" id="KW-0665">Pyrimidine biosynthesis</keyword>
<comment type="cofactor">
    <cofactor evidence="11">
        <name>FMN</name>
        <dbReference type="ChEBI" id="CHEBI:58210"/>
    </cofactor>
    <text evidence="11">Binds 1 FMN per subunit.</text>
</comment>
<feature type="binding site" evidence="11">
    <location>
        <position position="171"/>
    </location>
    <ligand>
        <name>FMN</name>
        <dbReference type="ChEBI" id="CHEBI:58210"/>
    </ligand>
</feature>
<dbReference type="PROSITE" id="PS00911">
    <property type="entry name" value="DHODEHASE_1"/>
    <property type="match status" value="1"/>
</dbReference>
<evidence type="ECO:0000256" key="11">
    <source>
        <dbReference type="HAMAP-Rule" id="MF_00225"/>
    </source>
</evidence>
<evidence type="ECO:0000256" key="7">
    <source>
        <dbReference type="ARBA" id="ARBA00022975"/>
    </source>
</evidence>
<evidence type="ECO:0000256" key="10">
    <source>
        <dbReference type="ARBA" id="ARBA00048639"/>
    </source>
</evidence>
<dbReference type="PANTHER" id="PTHR48109:SF4">
    <property type="entry name" value="DIHYDROOROTATE DEHYDROGENASE (QUINONE), MITOCHONDRIAL"/>
    <property type="match status" value="1"/>
</dbReference>
<dbReference type="GO" id="GO:0106430">
    <property type="term" value="F:dihydroorotate dehydrogenase (quinone) activity"/>
    <property type="evidence" value="ECO:0007669"/>
    <property type="project" value="UniProtKB-EC"/>
</dbReference>
<dbReference type="AlphaFoldDB" id="A0A4R6XI24"/>
<feature type="binding site" evidence="11">
    <location>
        <begin position="110"/>
        <end position="114"/>
    </location>
    <ligand>
        <name>substrate</name>
    </ligand>
</feature>
<feature type="active site" description="Nucleophile" evidence="11">
    <location>
        <position position="174"/>
    </location>
</feature>
<dbReference type="PANTHER" id="PTHR48109">
    <property type="entry name" value="DIHYDROOROTATE DEHYDROGENASE (QUINONE), MITOCHONDRIAL-RELATED"/>
    <property type="match status" value="1"/>
</dbReference>
<feature type="binding site" evidence="11">
    <location>
        <position position="269"/>
    </location>
    <ligand>
        <name>FMN</name>
        <dbReference type="ChEBI" id="CHEBI:58210"/>
    </ligand>
</feature>
<dbReference type="InterPro" id="IPR005719">
    <property type="entry name" value="Dihydroorotate_DH_2"/>
</dbReference>
<evidence type="ECO:0000313" key="13">
    <source>
        <dbReference type="EMBL" id="TDR17540.1"/>
    </source>
</evidence>